<feature type="region of interest" description="Disordered" evidence="5">
    <location>
        <begin position="138"/>
        <end position="167"/>
    </location>
</feature>
<dbReference type="InterPro" id="IPR013087">
    <property type="entry name" value="Znf_C2H2_type"/>
</dbReference>
<sequence length="341" mass="38429">MPFHKLCDPMPTDRVVRPNMSSKEAECPPIQMEPVDLTVNKSDDGSRRHCESPEDEGNSLMMDNSTSDSEDSSPSSFSSSWNSLLWASSSSSSPPTCIDLRVKKEPKTPEDLSSPTSDENFNFNFSLVDKKLSHFTHHLHHHHPHLHHHSSPRSSSNHHNNNSSSSTFMAHTKIKDPTILFSKKASLSHPSLHHLSHVPNGSTTNGKRGPRCGDRKELSTSPGPSTPTSASSTSPILNNNLHSNPSGESNESLRRRKVHKCDFQGCEKVYTKSSHLKAHKRTHTGEKPYQCTWEGCTWKFARSDELTRHFRKHTGQKPFKCHLCQRSFSRSDHLSLHMKRH</sequence>
<dbReference type="SMART" id="SM00355">
    <property type="entry name" value="ZnF_C2H2"/>
    <property type="match status" value="3"/>
</dbReference>
<dbReference type="Pfam" id="PF00096">
    <property type="entry name" value="zf-C2H2"/>
    <property type="match status" value="3"/>
</dbReference>
<evidence type="ECO:0000256" key="1">
    <source>
        <dbReference type="ARBA" id="ARBA00022723"/>
    </source>
</evidence>
<evidence type="ECO:0000256" key="4">
    <source>
        <dbReference type="PROSITE-ProRule" id="PRU00042"/>
    </source>
</evidence>
<accession>A0ABP1PV32</accession>
<keyword evidence="8" id="KW-1185">Reference proteome</keyword>
<feature type="region of interest" description="Disordered" evidence="5">
    <location>
        <begin position="1"/>
        <end position="77"/>
    </location>
</feature>
<feature type="domain" description="C2H2-type" evidence="6">
    <location>
        <begin position="319"/>
        <end position="341"/>
    </location>
</feature>
<feature type="compositionally biased region" description="Low complexity" evidence="5">
    <location>
        <begin position="219"/>
        <end position="235"/>
    </location>
</feature>
<feature type="compositionally biased region" description="Low complexity" evidence="5">
    <location>
        <begin position="152"/>
        <end position="167"/>
    </location>
</feature>
<dbReference type="PROSITE" id="PS50157">
    <property type="entry name" value="ZINC_FINGER_C2H2_2"/>
    <property type="match status" value="3"/>
</dbReference>
<evidence type="ECO:0000256" key="3">
    <source>
        <dbReference type="ARBA" id="ARBA00022833"/>
    </source>
</evidence>
<feature type="domain" description="C2H2-type" evidence="6">
    <location>
        <begin position="259"/>
        <end position="288"/>
    </location>
</feature>
<evidence type="ECO:0000313" key="7">
    <source>
        <dbReference type="EMBL" id="CAL8078719.1"/>
    </source>
</evidence>
<evidence type="ECO:0000259" key="6">
    <source>
        <dbReference type="PROSITE" id="PS50157"/>
    </source>
</evidence>
<comment type="caution">
    <text evidence="7">The sequence shown here is derived from an EMBL/GenBank/DDBJ whole genome shotgun (WGS) entry which is preliminary data.</text>
</comment>
<feature type="domain" description="C2H2-type" evidence="6">
    <location>
        <begin position="289"/>
        <end position="318"/>
    </location>
</feature>
<dbReference type="Gene3D" id="3.30.160.60">
    <property type="entry name" value="Classic Zinc Finger"/>
    <property type="match status" value="3"/>
</dbReference>
<dbReference type="InterPro" id="IPR036236">
    <property type="entry name" value="Znf_C2H2_sf"/>
</dbReference>
<dbReference type="EMBL" id="CAXLJM020000013">
    <property type="protein sequence ID" value="CAL8078719.1"/>
    <property type="molecule type" value="Genomic_DNA"/>
</dbReference>
<evidence type="ECO:0000256" key="2">
    <source>
        <dbReference type="ARBA" id="ARBA00022771"/>
    </source>
</evidence>
<dbReference type="PANTHER" id="PTHR23235">
    <property type="entry name" value="KRUEPPEL-LIKE TRANSCRIPTION FACTOR"/>
    <property type="match status" value="1"/>
</dbReference>
<evidence type="ECO:0000256" key="5">
    <source>
        <dbReference type="SAM" id="MobiDB-lite"/>
    </source>
</evidence>
<keyword evidence="2 4" id="KW-0863">Zinc-finger</keyword>
<keyword evidence="3" id="KW-0862">Zinc</keyword>
<feature type="compositionally biased region" description="Basic and acidic residues" evidence="5">
    <location>
        <begin position="41"/>
        <end position="52"/>
    </location>
</feature>
<feature type="compositionally biased region" description="Basic residues" evidence="5">
    <location>
        <begin position="138"/>
        <end position="151"/>
    </location>
</feature>
<feature type="compositionally biased region" description="Low complexity" evidence="5">
    <location>
        <begin position="64"/>
        <end position="77"/>
    </location>
</feature>
<evidence type="ECO:0000313" key="8">
    <source>
        <dbReference type="Proteomes" id="UP001642540"/>
    </source>
</evidence>
<dbReference type="PANTHER" id="PTHR23235:SF48">
    <property type="entry name" value="KRUEPPEL-LIKE FACTOR 3"/>
    <property type="match status" value="1"/>
</dbReference>
<proteinExistence type="predicted"/>
<dbReference type="PROSITE" id="PS00028">
    <property type="entry name" value="ZINC_FINGER_C2H2_1"/>
    <property type="match status" value="3"/>
</dbReference>
<dbReference type="Proteomes" id="UP001642540">
    <property type="component" value="Unassembled WGS sequence"/>
</dbReference>
<organism evidence="7 8">
    <name type="scientific">Orchesella dallaii</name>
    <dbReference type="NCBI Taxonomy" id="48710"/>
    <lineage>
        <taxon>Eukaryota</taxon>
        <taxon>Metazoa</taxon>
        <taxon>Ecdysozoa</taxon>
        <taxon>Arthropoda</taxon>
        <taxon>Hexapoda</taxon>
        <taxon>Collembola</taxon>
        <taxon>Entomobryomorpha</taxon>
        <taxon>Entomobryoidea</taxon>
        <taxon>Orchesellidae</taxon>
        <taxon>Orchesellinae</taxon>
        <taxon>Orchesella</taxon>
    </lineage>
</organism>
<feature type="region of interest" description="Disordered" evidence="5">
    <location>
        <begin position="191"/>
        <end position="255"/>
    </location>
</feature>
<name>A0ABP1PV32_9HEXA</name>
<protein>
    <recommendedName>
        <fullName evidence="6">C2H2-type domain-containing protein</fullName>
    </recommendedName>
</protein>
<gene>
    <name evidence="7" type="ORF">ODALV1_LOCUS4172</name>
</gene>
<reference evidence="7 8" key="1">
    <citation type="submission" date="2024-08" db="EMBL/GenBank/DDBJ databases">
        <authorList>
            <person name="Cucini C."/>
            <person name="Frati F."/>
        </authorList>
    </citation>
    <scope>NUCLEOTIDE SEQUENCE [LARGE SCALE GENOMIC DNA]</scope>
</reference>
<dbReference type="SUPFAM" id="SSF57667">
    <property type="entry name" value="beta-beta-alpha zinc fingers"/>
    <property type="match status" value="2"/>
</dbReference>
<feature type="compositionally biased region" description="Polar residues" evidence="5">
    <location>
        <begin position="236"/>
        <end position="250"/>
    </location>
</feature>
<keyword evidence="1" id="KW-0479">Metal-binding</keyword>